<keyword evidence="2" id="KW-1185">Reference proteome</keyword>
<sequence>MTEPLLPSTLPDPHVIGRGLLYETMPVAFPGAAADVEALGWAPWRRLGEQLIIYATLLPGDGLPSFLIVTAQGRCGAGSRCWRGTYQEDGSIVLSVLRRRGNKFPRRFGCREEAIEKLAPLVLHGRLPGHEWPEIGRYAPPEPEMDPAERAAAERAWLLRDKLDTYWAMLRVGDDRMIAKAMNEVACELERRGIIG</sequence>
<accession>A0A9X1LA91</accession>
<name>A0A9X1LA91_9PROT</name>
<gene>
    <name evidence="1" type="ORF">LHA35_05400</name>
</gene>
<organism evidence="1 2">
    <name type="scientific">Roseicella aerolata</name>
    <dbReference type="NCBI Taxonomy" id="2883479"/>
    <lineage>
        <taxon>Bacteria</taxon>
        <taxon>Pseudomonadati</taxon>
        <taxon>Pseudomonadota</taxon>
        <taxon>Alphaproteobacteria</taxon>
        <taxon>Acetobacterales</taxon>
        <taxon>Roseomonadaceae</taxon>
        <taxon>Roseicella</taxon>
    </lineage>
</organism>
<dbReference type="EMBL" id="JAJAQI010000006">
    <property type="protein sequence ID" value="MCB4821167.1"/>
    <property type="molecule type" value="Genomic_DNA"/>
</dbReference>
<reference evidence="1" key="1">
    <citation type="submission" date="2021-10" db="EMBL/GenBank/DDBJ databases">
        <title>Roseicella aerolatum sp. nov., isolated from aerosols of e-waste dismantling site.</title>
        <authorList>
            <person name="Qin T."/>
        </authorList>
    </citation>
    <scope>NUCLEOTIDE SEQUENCE</scope>
    <source>
        <strain evidence="1">GB24</strain>
    </source>
</reference>
<dbReference type="AlphaFoldDB" id="A0A9X1LA91"/>
<protein>
    <submittedName>
        <fullName evidence="1">Uncharacterized protein</fullName>
    </submittedName>
</protein>
<evidence type="ECO:0000313" key="1">
    <source>
        <dbReference type="EMBL" id="MCB4821167.1"/>
    </source>
</evidence>
<proteinExistence type="predicted"/>
<dbReference type="Proteomes" id="UP001139311">
    <property type="component" value="Unassembled WGS sequence"/>
</dbReference>
<dbReference type="RefSeq" id="WP_226605503.1">
    <property type="nucleotide sequence ID" value="NZ_JAJAQI010000006.1"/>
</dbReference>
<evidence type="ECO:0000313" key="2">
    <source>
        <dbReference type="Proteomes" id="UP001139311"/>
    </source>
</evidence>
<comment type="caution">
    <text evidence="1">The sequence shown here is derived from an EMBL/GenBank/DDBJ whole genome shotgun (WGS) entry which is preliminary data.</text>
</comment>